<dbReference type="InterPro" id="IPR005158">
    <property type="entry name" value="BTAD"/>
</dbReference>
<dbReference type="InterPro" id="IPR011990">
    <property type="entry name" value="TPR-like_helical_dom_sf"/>
</dbReference>
<proteinExistence type="predicted"/>
<dbReference type="OrthoDB" id="66532at2"/>
<name>A0A2I9DR74_9DEIO</name>
<dbReference type="AlphaFoldDB" id="A0A2I9DR74"/>
<dbReference type="Pfam" id="PF03704">
    <property type="entry name" value="BTAD"/>
    <property type="match status" value="1"/>
</dbReference>
<dbReference type="SUPFAM" id="SSF48452">
    <property type="entry name" value="TPR-like"/>
    <property type="match status" value="3"/>
</dbReference>
<dbReference type="EMBL" id="BFAG01000018">
    <property type="protein sequence ID" value="GBF07861.1"/>
    <property type="molecule type" value="Genomic_DNA"/>
</dbReference>
<dbReference type="Proteomes" id="UP000236569">
    <property type="component" value="Unassembled WGS sequence"/>
</dbReference>
<evidence type="ECO:0000313" key="2">
    <source>
        <dbReference type="EMBL" id="GBF07861.1"/>
    </source>
</evidence>
<dbReference type="RefSeq" id="WP_133162085.1">
    <property type="nucleotide sequence ID" value="NZ_BFAG01000018.1"/>
</dbReference>
<protein>
    <submittedName>
        <fullName evidence="2">Transcriptional regulator, SARP family</fullName>
    </submittedName>
</protein>
<evidence type="ECO:0000259" key="1">
    <source>
        <dbReference type="Pfam" id="PF03704"/>
    </source>
</evidence>
<dbReference type="Gene3D" id="1.25.40.10">
    <property type="entry name" value="Tetratricopeptide repeat domain"/>
    <property type="match status" value="2"/>
</dbReference>
<keyword evidence="3" id="KW-1185">Reference proteome</keyword>
<reference evidence="3" key="1">
    <citation type="submission" date="2018-01" db="EMBL/GenBank/DDBJ databases">
        <title>Draft Genome Sequence of the Radioresistant Bacterium Deinococcus aerius TR0125, Isolated from the Higher Atmosphere above Japan.</title>
        <authorList>
            <person name="Satoh K."/>
            <person name="Arai H."/>
            <person name="Sanzen T."/>
            <person name="Kawaguchi Y."/>
            <person name="Hayashi H."/>
            <person name="Yokobori S."/>
            <person name="Yamagishi A."/>
            <person name="Oono Y."/>
            <person name="Narumi I."/>
        </authorList>
    </citation>
    <scope>NUCLEOTIDE SEQUENCE [LARGE SCALE GENOMIC DNA]</scope>
    <source>
        <strain evidence="3">TR0125</strain>
    </source>
</reference>
<feature type="domain" description="Bacterial transcriptional activator" evidence="1">
    <location>
        <begin position="476"/>
        <end position="565"/>
    </location>
</feature>
<organism evidence="2 3">
    <name type="scientific">Deinococcus aerius</name>
    <dbReference type="NCBI Taxonomy" id="200253"/>
    <lineage>
        <taxon>Bacteria</taxon>
        <taxon>Thermotogati</taxon>
        <taxon>Deinococcota</taxon>
        <taxon>Deinococci</taxon>
        <taxon>Deinococcales</taxon>
        <taxon>Deinococcaceae</taxon>
        <taxon>Deinococcus</taxon>
    </lineage>
</organism>
<gene>
    <name evidence="2" type="ORF">DAERI_180052</name>
</gene>
<evidence type="ECO:0000313" key="3">
    <source>
        <dbReference type="Proteomes" id="UP000236569"/>
    </source>
</evidence>
<comment type="caution">
    <text evidence="2">The sequence shown here is derived from an EMBL/GenBank/DDBJ whole genome shotgun (WGS) entry which is preliminary data.</text>
</comment>
<accession>A0A2I9DR74</accession>
<sequence>MAQGDQTAHIDLAGCLRFEGEFEAARQHLAGLNIAQLSSRDAALALREAAILEQQCGEVSRAATLLDEAWSHAVGAPPLTQAAVAHSIGLVAAHQGNDVKAEAYLRFAEDQADPARRVYVQLARAASATYLGKFENAQQHLTRAQQHIADCPLAAPLLPYGWGTWYRATGCGEQAREAFGEAIRLAREQQQPETEFYAQLGLVALATAAGDRTLERVSLRRARALVKTPRAQAYLDWREGTAMVCEGDARGLERLEAAREAFQAAGCTREVVWVLLHLAEAYDRLGPLEAAREALRGAADAHVMLGGQQHLAPELHGLKQTRQRLDALGEHEYERVLCAPSQQTPPVAHVDLVTLDSPAILVNGQRARLQMRKSVEVLAYLLRHGASPLVTLQTEVFDGVPPARAKNYIHQVRLELKRLVPGLSVPYDPGAQVYRVHCEGVHLTWDLQEVRDALLSTSPDVMLTTKFNVKDFLRGSESEWVEAERERMSRWIVRVGLETMDTWYNEGDYAKCLKLAERLIEVDPLDEGLHDFLIRATAQVCGISAARTTCWESQAFFAREVGHVPPLLERLAQQLQQQPLN</sequence>